<keyword evidence="10" id="KW-1185">Reference proteome</keyword>
<evidence type="ECO:0000256" key="6">
    <source>
        <dbReference type="ARBA" id="ARBA00022842"/>
    </source>
</evidence>
<keyword evidence="5" id="KW-0479">Metal-binding</keyword>
<evidence type="ECO:0000256" key="3">
    <source>
        <dbReference type="ARBA" id="ARBA00022679"/>
    </source>
</evidence>
<gene>
    <name evidence="8" type="ORF">GPM918_LOCUS28783</name>
    <name evidence="9" type="ORF">SRO942_LOCUS29308</name>
</gene>
<dbReference type="GO" id="GO:0016779">
    <property type="term" value="F:nucleotidyltransferase activity"/>
    <property type="evidence" value="ECO:0007669"/>
    <property type="project" value="UniProtKB-KW"/>
</dbReference>
<dbReference type="Proteomes" id="UP000681722">
    <property type="component" value="Unassembled WGS sequence"/>
</dbReference>
<dbReference type="GO" id="GO:0046872">
    <property type="term" value="F:metal ion binding"/>
    <property type="evidence" value="ECO:0007669"/>
    <property type="project" value="UniProtKB-KW"/>
</dbReference>
<sequence length="974" mass="113738">MFTTGSCREGQTYSRHFGDRNHQPDLDIVFEEGIIYSEDELIKLDKCPGFVRIKWNNITLSSKPYGQDENGVCCVDGFKIKEVFSSMMKLSMKLNEVDEFCEINHQITTDSAAVQTTLTEKREQITAAVLFKEGLDLITTMRNETQDIAVASKNYQILYELLNGSNSKKLMNKLIESTWKEVKLFPKIFCLQNMLSSYYSLYAPAFSIPLTNEQQLQASVLINFYLKHKHLAVRKHSCTTAYRKQVSCHESSTDVLRAFKLNFWPTDIREIFLNRFKANRPILYEDIKTAYMHLVPKWSGNQSTDSDQRFEFRYSFSAVEIILADKRTKNEKILNGVTRNIYYKYLYKPQDGNNDGRIRSYFVKTTVLWMCEQMDLNAFKHEDDEVIAKHMAEKWIDYVCSLLKQRYCPHYFVDGLNILESCSVEALEKAHQTLKLDVNLDEMIGSSNLGEIIKQYTDNYMDRSGTNAERLPDLIEAIEEYGTIKHYWDTGFDILDEMDAAECCLEILDNLYEFDDGETDNWSRWKQLFVDTEYYQPIPQFSSAERKSQILLFTHSLCISAFTLKSVIKTVFDGEMLEQMLKPFEELSFLLNEYDSSLVNTNKNIYDEMHSVLKLEKPYLPLAFSTPSMISNSLSVMHKQTLLTDHPHGPKFKDLLRSLPYNMMYTQELYLSNKVQLKYPIGDTLMQRNILQLLYENRLFLEATYPHKTQMGIWSETVFQWLFKKCSDADEFLTDWWYLPPLFCLRNCFNIDTPGHLSDEMIINMFDERHYIDDAHINIMKQDDEFGDLLEDELDDIELCKDFSAYLFAAIGVLPMFKHIPEQAEISIAVFLEKNDLILPIESHYEFQFKYCQIGALEKFVQELSEFEDCKVRTYATLFCSIFLAEIDEWIRTLLLEKSSVVGIFFHQLTSKTGIMLSKLINRSCNTEEELLKIQTAVENQPGNLIEYFAKLHKIFNPNTLQSLRQNEQQLLDG</sequence>
<dbReference type="Proteomes" id="UP000663829">
    <property type="component" value="Unassembled WGS sequence"/>
</dbReference>
<comment type="cofactor">
    <cofactor evidence="1">
        <name>Mg(2+)</name>
        <dbReference type="ChEBI" id="CHEBI:18420"/>
    </cofactor>
</comment>
<proteinExistence type="inferred from homology"/>
<keyword evidence="4" id="KW-0548">Nucleotidyltransferase</keyword>
<evidence type="ECO:0000313" key="8">
    <source>
        <dbReference type="EMBL" id="CAF1306522.1"/>
    </source>
</evidence>
<organism evidence="8 10">
    <name type="scientific">Didymodactylos carnosus</name>
    <dbReference type="NCBI Taxonomy" id="1234261"/>
    <lineage>
        <taxon>Eukaryota</taxon>
        <taxon>Metazoa</taxon>
        <taxon>Spiralia</taxon>
        <taxon>Gnathifera</taxon>
        <taxon>Rotifera</taxon>
        <taxon>Eurotatoria</taxon>
        <taxon>Bdelloidea</taxon>
        <taxon>Philodinida</taxon>
        <taxon>Philodinidae</taxon>
        <taxon>Didymodactylos</taxon>
    </lineage>
</organism>
<keyword evidence="6" id="KW-0460">Magnesium</keyword>
<dbReference type="Pfam" id="PF20266">
    <property type="entry name" value="Mab-21_C"/>
    <property type="match status" value="1"/>
</dbReference>
<dbReference type="InterPro" id="IPR046906">
    <property type="entry name" value="Mab-21_HhH/H2TH-like"/>
</dbReference>
<accession>A0A815E484</accession>
<evidence type="ECO:0000256" key="1">
    <source>
        <dbReference type="ARBA" id="ARBA00001946"/>
    </source>
</evidence>
<protein>
    <recommendedName>
        <fullName evidence="7">Mab-21-like HhH/H2TH-like domain-containing protein</fullName>
    </recommendedName>
</protein>
<dbReference type="PANTHER" id="PTHR10656">
    <property type="entry name" value="CELL FATE DETERMINING PROTEIN MAB21-RELATED"/>
    <property type="match status" value="1"/>
</dbReference>
<evidence type="ECO:0000256" key="5">
    <source>
        <dbReference type="ARBA" id="ARBA00022723"/>
    </source>
</evidence>
<dbReference type="AlphaFoldDB" id="A0A815E484"/>
<keyword evidence="3" id="KW-0808">Transferase</keyword>
<dbReference type="EMBL" id="CAJNOQ010012726">
    <property type="protein sequence ID" value="CAF1306522.1"/>
    <property type="molecule type" value="Genomic_DNA"/>
</dbReference>
<name>A0A815E484_9BILA</name>
<evidence type="ECO:0000313" key="9">
    <source>
        <dbReference type="EMBL" id="CAF4140172.1"/>
    </source>
</evidence>
<evidence type="ECO:0000256" key="4">
    <source>
        <dbReference type="ARBA" id="ARBA00022695"/>
    </source>
</evidence>
<dbReference type="InterPro" id="IPR024810">
    <property type="entry name" value="MAB21L/cGLR"/>
</dbReference>
<dbReference type="PANTHER" id="PTHR10656:SF42">
    <property type="entry name" value="CYCLIC GMP-AMP SYNTHASE-LIKE PROTEIN-RELATED"/>
    <property type="match status" value="1"/>
</dbReference>
<feature type="domain" description="Mab-21-like HhH/H2TH-like" evidence="7">
    <location>
        <begin position="353"/>
        <end position="434"/>
    </location>
</feature>
<evidence type="ECO:0000259" key="7">
    <source>
        <dbReference type="Pfam" id="PF20266"/>
    </source>
</evidence>
<comment type="caution">
    <text evidence="8">The sequence shown here is derived from an EMBL/GenBank/DDBJ whole genome shotgun (WGS) entry which is preliminary data.</text>
</comment>
<comment type="similarity">
    <text evidence="2">Belongs to the mab-21 family.</text>
</comment>
<reference evidence="8" key="1">
    <citation type="submission" date="2021-02" db="EMBL/GenBank/DDBJ databases">
        <authorList>
            <person name="Nowell W R."/>
        </authorList>
    </citation>
    <scope>NUCLEOTIDE SEQUENCE</scope>
</reference>
<dbReference type="EMBL" id="CAJOBC010040151">
    <property type="protein sequence ID" value="CAF4140172.1"/>
    <property type="molecule type" value="Genomic_DNA"/>
</dbReference>
<evidence type="ECO:0000313" key="10">
    <source>
        <dbReference type="Proteomes" id="UP000663829"/>
    </source>
</evidence>
<evidence type="ECO:0000256" key="2">
    <source>
        <dbReference type="ARBA" id="ARBA00008307"/>
    </source>
</evidence>
<dbReference type="Gene3D" id="1.10.1410.40">
    <property type="match status" value="1"/>
</dbReference>
<dbReference type="SMART" id="SM01265">
    <property type="entry name" value="Mab-21"/>
    <property type="match status" value="1"/>
</dbReference>